<proteinExistence type="predicted"/>
<evidence type="ECO:0000256" key="1">
    <source>
        <dbReference type="SAM" id="Phobius"/>
    </source>
</evidence>
<dbReference type="EMBL" id="CP117167">
    <property type="protein sequence ID" value="WCT12031.1"/>
    <property type="molecule type" value="Genomic_DNA"/>
</dbReference>
<evidence type="ECO:0000259" key="2">
    <source>
        <dbReference type="Pfam" id="PF07786"/>
    </source>
</evidence>
<feature type="transmembrane region" description="Helical" evidence="1">
    <location>
        <begin position="142"/>
        <end position="160"/>
    </location>
</feature>
<dbReference type="PANTHER" id="PTHR31061:SF24">
    <property type="entry name" value="LD22376P"/>
    <property type="match status" value="1"/>
</dbReference>
<organism evidence="3 4">
    <name type="scientific">Mucilaginibacter jinjuensis</name>
    <dbReference type="NCBI Taxonomy" id="1176721"/>
    <lineage>
        <taxon>Bacteria</taxon>
        <taxon>Pseudomonadati</taxon>
        <taxon>Bacteroidota</taxon>
        <taxon>Sphingobacteriia</taxon>
        <taxon>Sphingobacteriales</taxon>
        <taxon>Sphingobacteriaceae</taxon>
        <taxon>Mucilaginibacter</taxon>
    </lineage>
</organism>
<accession>A0ABY7T6M1</accession>
<feature type="transmembrane region" description="Helical" evidence="1">
    <location>
        <begin position="201"/>
        <end position="222"/>
    </location>
</feature>
<name>A0ABY7T6M1_9SPHI</name>
<dbReference type="RefSeq" id="WP_273630245.1">
    <property type="nucleotide sequence ID" value="NZ_CP117167.1"/>
</dbReference>
<gene>
    <name evidence="3" type="ORF">PQO05_25185</name>
</gene>
<sequence>MTSEITGKPPRLLSLDIFRGFTMACMILVNDPGDWGHIYPPLEHSVWNGCTPTDLIFPSFLFMAGVSIVYAMQSKKADTSGHTKLLLHAFRRMVTLIIISLMIQFFYHPSLSHLRFPGVLQRIAVVYFIATWLYLKSTQKTLDWIFAICLIGYYIIMAFIPTPDGHPANLDPETNFGAWLDRTVFTTNHLWRSSKTWDPEGLLGLIPSIGTGLFGMRVGAWLKRTDRDSNTKTAWLFVYGILAIVVGMLWDLFFPINKALWSSSFVLYAGGISTVGLTLAYWFIDVLGHKKLFWPFLVFGTNSISAYILADIVPGLINLIKVTYNGKKTVGMEYIYQTVFAPHFSPVNASLVDALAFVLLIWLLMYPLYVKKIIIKV</sequence>
<evidence type="ECO:0000313" key="4">
    <source>
        <dbReference type="Proteomes" id="UP001216139"/>
    </source>
</evidence>
<feature type="transmembrane region" description="Helical" evidence="1">
    <location>
        <begin position="234"/>
        <end position="253"/>
    </location>
</feature>
<feature type="domain" description="Heparan-alpha-glucosaminide N-acetyltransferase catalytic" evidence="2">
    <location>
        <begin position="11"/>
        <end position="231"/>
    </location>
</feature>
<dbReference type="Pfam" id="PF07786">
    <property type="entry name" value="HGSNAT_cat"/>
    <property type="match status" value="1"/>
</dbReference>
<feature type="transmembrane region" description="Helical" evidence="1">
    <location>
        <begin position="85"/>
        <end position="107"/>
    </location>
</feature>
<keyword evidence="4" id="KW-1185">Reference proteome</keyword>
<feature type="transmembrane region" description="Helical" evidence="1">
    <location>
        <begin position="119"/>
        <end position="135"/>
    </location>
</feature>
<feature type="transmembrane region" description="Helical" evidence="1">
    <location>
        <begin position="265"/>
        <end position="284"/>
    </location>
</feature>
<keyword evidence="1" id="KW-1133">Transmembrane helix</keyword>
<evidence type="ECO:0000313" key="3">
    <source>
        <dbReference type="EMBL" id="WCT12031.1"/>
    </source>
</evidence>
<keyword evidence="1" id="KW-0472">Membrane</keyword>
<dbReference type="InterPro" id="IPR012429">
    <property type="entry name" value="HGSNAT_cat"/>
</dbReference>
<feature type="transmembrane region" description="Helical" evidence="1">
    <location>
        <begin position="296"/>
        <end position="317"/>
    </location>
</feature>
<keyword evidence="1" id="KW-0812">Transmembrane</keyword>
<feature type="transmembrane region" description="Helical" evidence="1">
    <location>
        <begin position="55"/>
        <end position="73"/>
    </location>
</feature>
<dbReference type="PANTHER" id="PTHR31061">
    <property type="entry name" value="LD22376P"/>
    <property type="match status" value="1"/>
</dbReference>
<reference evidence="3 4" key="1">
    <citation type="submission" date="2023-02" db="EMBL/GenBank/DDBJ databases">
        <title>Genome sequence of Mucilaginibacter jinjuensis strain KACC 16571.</title>
        <authorList>
            <person name="Kim S."/>
            <person name="Heo J."/>
            <person name="Kwon S.-W."/>
        </authorList>
    </citation>
    <scope>NUCLEOTIDE SEQUENCE [LARGE SCALE GENOMIC DNA]</scope>
    <source>
        <strain evidence="3 4">KACC 16571</strain>
    </source>
</reference>
<feature type="transmembrane region" description="Helical" evidence="1">
    <location>
        <begin position="349"/>
        <end position="369"/>
    </location>
</feature>
<dbReference type="Proteomes" id="UP001216139">
    <property type="component" value="Chromosome"/>
</dbReference>
<protein>
    <submittedName>
        <fullName evidence="3">Heparan-alpha-glucosaminide N-acetyltransferase domain-containing protein</fullName>
    </submittedName>
</protein>